<dbReference type="EMBL" id="BEGY01000019">
    <property type="protein sequence ID" value="GAX76771.1"/>
    <property type="molecule type" value="Genomic_DNA"/>
</dbReference>
<protein>
    <recommendedName>
        <fullName evidence="10">Vesicle transport protein</fullName>
    </recommendedName>
</protein>
<evidence type="ECO:0000313" key="8">
    <source>
        <dbReference type="EMBL" id="GAX76771.1"/>
    </source>
</evidence>
<evidence type="ECO:0000256" key="6">
    <source>
        <dbReference type="ARBA" id="ARBA00025799"/>
    </source>
</evidence>
<keyword evidence="5 7" id="KW-0472">Membrane</keyword>
<dbReference type="GO" id="GO:0005829">
    <property type="term" value="C:cytosol"/>
    <property type="evidence" value="ECO:0007669"/>
    <property type="project" value="GOC"/>
</dbReference>
<dbReference type="InterPro" id="IPR045176">
    <property type="entry name" value="Got1"/>
</dbReference>
<name>A0A250X106_9CHLO</name>
<gene>
    <name evidence="8" type="ORF">CEUSTIGMA_g4217.t1</name>
</gene>
<feature type="transmembrane region" description="Helical" evidence="7">
    <location>
        <begin position="39"/>
        <end position="59"/>
    </location>
</feature>
<dbReference type="InterPro" id="IPR007305">
    <property type="entry name" value="Vesicle_transpt_Got1/SFT2"/>
</dbReference>
<evidence type="ECO:0000256" key="5">
    <source>
        <dbReference type="ARBA" id="ARBA00023136"/>
    </source>
</evidence>
<evidence type="ECO:0000256" key="7">
    <source>
        <dbReference type="SAM" id="Phobius"/>
    </source>
</evidence>
<dbReference type="Proteomes" id="UP000232323">
    <property type="component" value="Unassembled WGS sequence"/>
</dbReference>
<dbReference type="STRING" id="1157962.A0A250X106"/>
<keyword evidence="4" id="KW-0333">Golgi apparatus</keyword>
<comment type="similarity">
    <text evidence="6">Belongs to the GOT1 family.</text>
</comment>
<feature type="transmembrane region" description="Helical" evidence="7">
    <location>
        <begin position="12"/>
        <end position="33"/>
    </location>
</feature>
<evidence type="ECO:0000256" key="1">
    <source>
        <dbReference type="ARBA" id="ARBA00004653"/>
    </source>
</evidence>
<proteinExistence type="inferred from homology"/>
<dbReference type="OrthoDB" id="204784at2759"/>
<dbReference type="GO" id="GO:0006888">
    <property type="term" value="P:endoplasmic reticulum to Golgi vesicle-mediated transport"/>
    <property type="evidence" value="ECO:0007669"/>
    <property type="project" value="InterPro"/>
</dbReference>
<keyword evidence="2 7" id="KW-0812">Transmembrane</keyword>
<comment type="subcellular location">
    <subcellularLocation>
        <location evidence="1">Golgi apparatus membrane</location>
        <topology evidence="1">Multi-pass membrane protein</topology>
    </subcellularLocation>
</comment>
<evidence type="ECO:0008006" key="10">
    <source>
        <dbReference type="Google" id="ProtNLM"/>
    </source>
</evidence>
<keyword evidence="9" id="KW-1185">Reference proteome</keyword>
<dbReference type="PANTHER" id="PTHR21493">
    <property type="entry name" value="CGI-141-RELATED/LIPASE CONTAINING PROTEIN"/>
    <property type="match status" value="1"/>
</dbReference>
<dbReference type="PANTHER" id="PTHR21493:SF9">
    <property type="entry name" value="GOLGI TRANSPORT PROTEIN 1-RELATED"/>
    <property type="match status" value="1"/>
</dbReference>
<reference evidence="8 9" key="1">
    <citation type="submission" date="2017-08" db="EMBL/GenBank/DDBJ databases">
        <title>Acidophilic green algal genome provides insights into adaptation to an acidic environment.</title>
        <authorList>
            <person name="Hirooka S."/>
            <person name="Hirose Y."/>
            <person name="Kanesaki Y."/>
            <person name="Higuchi S."/>
            <person name="Fujiwara T."/>
            <person name="Onuma R."/>
            <person name="Era A."/>
            <person name="Ohbayashi R."/>
            <person name="Uzuka A."/>
            <person name="Nozaki H."/>
            <person name="Yoshikawa H."/>
            <person name="Miyagishima S.Y."/>
        </authorList>
    </citation>
    <scope>NUCLEOTIDE SEQUENCE [LARGE SCALE GENOMIC DNA]</scope>
    <source>
        <strain evidence="8 9">NIES-2499</strain>
    </source>
</reference>
<accession>A0A250X106</accession>
<evidence type="ECO:0000313" key="9">
    <source>
        <dbReference type="Proteomes" id="UP000232323"/>
    </source>
</evidence>
<keyword evidence="3 7" id="KW-1133">Transmembrane helix</keyword>
<evidence type="ECO:0000256" key="4">
    <source>
        <dbReference type="ARBA" id="ARBA00023034"/>
    </source>
</evidence>
<evidence type="ECO:0000256" key="3">
    <source>
        <dbReference type="ARBA" id="ARBA00022989"/>
    </source>
</evidence>
<organism evidence="8 9">
    <name type="scientific">Chlamydomonas eustigma</name>
    <dbReference type="NCBI Taxonomy" id="1157962"/>
    <lineage>
        <taxon>Eukaryota</taxon>
        <taxon>Viridiplantae</taxon>
        <taxon>Chlorophyta</taxon>
        <taxon>core chlorophytes</taxon>
        <taxon>Chlorophyceae</taxon>
        <taxon>CS clade</taxon>
        <taxon>Chlamydomonadales</taxon>
        <taxon>Chlamydomonadaceae</taxon>
        <taxon>Chlamydomonas</taxon>
    </lineage>
</organism>
<feature type="transmembrane region" description="Helical" evidence="7">
    <location>
        <begin position="71"/>
        <end position="88"/>
    </location>
</feature>
<evidence type="ECO:0000256" key="2">
    <source>
        <dbReference type="ARBA" id="ARBA00022692"/>
    </source>
</evidence>
<sequence>MFGGGWLTDQRKIGLGLTAFGFLFAILGMILFFDRGLIAMGNLLFLAGLATTIGFRSAVQFFTRKKNRKGSAFYLGGCALVVYGWTIVGLFVEAYGFWLLFCEFFPTVLQFVRRVPFMARILDLPIIKTAFNRFAPMGGLPR</sequence>
<dbReference type="AlphaFoldDB" id="A0A250X106"/>
<dbReference type="GO" id="GO:0042147">
    <property type="term" value="P:retrograde transport, endosome to Golgi"/>
    <property type="evidence" value="ECO:0007669"/>
    <property type="project" value="InterPro"/>
</dbReference>
<dbReference type="GO" id="GO:0000139">
    <property type="term" value="C:Golgi membrane"/>
    <property type="evidence" value="ECO:0007669"/>
    <property type="project" value="UniProtKB-SubCell"/>
</dbReference>
<dbReference type="Pfam" id="PF04178">
    <property type="entry name" value="Got1"/>
    <property type="match status" value="1"/>
</dbReference>
<feature type="transmembrane region" description="Helical" evidence="7">
    <location>
        <begin position="94"/>
        <end position="112"/>
    </location>
</feature>
<comment type="caution">
    <text evidence="8">The sequence shown here is derived from an EMBL/GenBank/DDBJ whole genome shotgun (WGS) entry which is preliminary data.</text>
</comment>